<gene>
    <name evidence="1" type="ORF">LCGC14_0142360</name>
</gene>
<dbReference type="EMBL" id="LAZR01000049">
    <property type="protein sequence ID" value="KKN98991.1"/>
    <property type="molecule type" value="Genomic_DNA"/>
</dbReference>
<protein>
    <submittedName>
        <fullName evidence="1">Uncharacterized protein</fullName>
    </submittedName>
</protein>
<sequence>MKNQQDKPKRYLECEKMAAVRDQSQTIGGFLEWLQDEKHLFICNRENEEYWPIHSRIEQWLADYFDINLNKVEEEKCKMLYDLRRKQ</sequence>
<organism evidence="1">
    <name type="scientific">marine sediment metagenome</name>
    <dbReference type="NCBI Taxonomy" id="412755"/>
    <lineage>
        <taxon>unclassified sequences</taxon>
        <taxon>metagenomes</taxon>
        <taxon>ecological metagenomes</taxon>
    </lineage>
</organism>
<evidence type="ECO:0000313" key="1">
    <source>
        <dbReference type="EMBL" id="KKN98991.1"/>
    </source>
</evidence>
<name>A0A0F9XIG1_9ZZZZ</name>
<comment type="caution">
    <text evidence="1">The sequence shown here is derived from an EMBL/GenBank/DDBJ whole genome shotgun (WGS) entry which is preliminary data.</text>
</comment>
<reference evidence="1" key="1">
    <citation type="journal article" date="2015" name="Nature">
        <title>Complex archaea that bridge the gap between prokaryotes and eukaryotes.</title>
        <authorList>
            <person name="Spang A."/>
            <person name="Saw J.H."/>
            <person name="Jorgensen S.L."/>
            <person name="Zaremba-Niedzwiedzka K."/>
            <person name="Martijn J."/>
            <person name="Lind A.E."/>
            <person name="van Eijk R."/>
            <person name="Schleper C."/>
            <person name="Guy L."/>
            <person name="Ettema T.J."/>
        </authorList>
    </citation>
    <scope>NUCLEOTIDE SEQUENCE</scope>
</reference>
<dbReference type="AlphaFoldDB" id="A0A0F9XIG1"/>
<proteinExistence type="predicted"/>
<accession>A0A0F9XIG1</accession>